<keyword evidence="1" id="KW-0547">Nucleotide-binding</keyword>
<evidence type="ECO:0000256" key="1">
    <source>
        <dbReference type="ARBA" id="ARBA00022741"/>
    </source>
</evidence>
<dbReference type="InterPro" id="IPR027417">
    <property type="entry name" value="P-loop_NTPase"/>
</dbReference>
<dbReference type="CDD" id="cd00009">
    <property type="entry name" value="AAA"/>
    <property type="match status" value="1"/>
</dbReference>
<reference evidence="4 5" key="1">
    <citation type="submission" date="2019-05" db="EMBL/GenBank/DDBJ databases">
        <title>Psychrobacillus vulpis sp. nov., a new species isolated from feces of a red fox that inhabits in The Tablas de Daimiel Natural Park, Albacete, Spain.</title>
        <authorList>
            <person name="Rodriguez M."/>
            <person name="Reina J.C."/>
            <person name="Bejar V."/>
            <person name="Llamas I."/>
        </authorList>
    </citation>
    <scope>NUCLEOTIDE SEQUENCE [LARGE SCALE GENOMIC DNA]</scope>
    <source>
        <strain evidence="4 5">NHI-2</strain>
    </source>
</reference>
<dbReference type="SUPFAM" id="SSF52540">
    <property type="entry name" value="P-loop containing nucleoside triphosphate hydrolases"/>
    <property type="match status" value="1"/>
</dbReference>
<dbReference type="PANTHER" id="PTHR32071:SF57">
    <property type="entry name" value="C4-DICARBOXYLATE TRANSPORT TRANSCRIPTIONAL REGULATORY PROTEIN DCTD"/>
    <property type="match status" value="1"/>
</dbReference>
<dbReference type="Gene3D" id="3.40.50.300">
    <property type="entry name" value="P-loop containing nucleotide triphosphate hydrolases"/>
    <property type="match status" value="1"/>
</dbReference>
<dbReference type="EMBL" id="VDGG01000027">
    <property type="protein sequence ID" value="TQR12738.1"/>
    <property type="molecule type" value="Genomic_DNA"/>
</dbReference>
<proteinExistence type="predicted"/>
<gene>
    <name evidence="4" type="ORF">FG383_13405</name>
</gene>
<dbReference type="InterPro" id="IPR009057">
    <property type="entry name" value="Homeodomain-like_sf"/>
</dbReference>
<dbReference type="InterPro" id="IPR029016">
    <property type="entry name" value="GAF-like_dom_sf"/>
</dbReference>
<dbReference type="InterPro" id="IPR002078">
    <property type="entry name" value="Sigma_54_int"/>
</dbReference>
<dbReference type="PROSITE" id="PS00675">
    <property type="entry name" value="SIGMA54_INTERACT_1"/>
    <property type="match status" value="1"/>
</dbReference>
<dbReference type="SUPFAM" id="SSF55781">
    <property type="entry name" value="GAF domain-like"/>
    <property type="match status" value="1"/>
</dbReference>
<dbReference type="Proteomes" id="UP000318937">
    <property type="component" value="Unassembled WGS sequence"/>
</dbReference>
<dbReference type="InterPro" id="IPR058031">
    <property type="entry name" value="AAA_lid_NorR"/>
</dbReference>
<evidence type="ECO:0000313" key="5">
    <source>
        <dbReference type="Proteomes" id="UP000318937"/>
    </source>
</evidence>
<keyword evidence="2" id="KW-0067">ATP-binding</keyword>
<protein>
    <recommendedName>
        <fullName evidence="3">Sigma-54 factor interaction domain-containing protein</fullName>
    </recommendedName>
</protein>
<dbReference type="Gene3D" id="1.10.8.60">
    <property type="match status" value="1"/>
</dbReference>
<accession>A0A544T5S4</accession>
<dbReference type="PROSITE" id="PS50045">
    <property type="entry name" value="SIGMA54_INTERACT_4"/>
    <property type="match status" value="1"/>
</dbReference>
<dbReference type="Gene3D" id="3.30.450.40">
    <property type="match status" value="1"/>
</dbReference>
<dbReference type="PANTHER" id="PTHR32071">
    <property type="entry name" value="TRANSCRIPTIONAL REGULATORY PROTEIN"/>
    <property type="match status" value="1"/>
</dbReference>
<dbReference type="Pfam" id="PF00158">
    <property type="entry name" value="Sigma54_activat"/>
    <property type="match status" value="1"/>
</dbReference>
<evidence type="ECO:0000256" key="2">
    <source>
        <dbReference type="ARBA" id="ARBA00022840"/>
    </source>
</evidence>
<dbReference type="InterPro" id="IPR025662">
    <property type="entry name" value="Sigma_54_int_dom_ATP-bd_1"/>
</dbReference>
<dbReference type="SUPFAM" id="SSF46689">
    <property type="entry name" value="Homeodomain-like"/>
    <property type="match status" value="1"/>
</dbReference>
<dbReference type="AlphaFoldDB" id="A0A544T5S4"/>
<dbReference type="PROSITE" id="PS00676">
    <property type="entry name" value="SIGMA54_INTERACT_2"/>
    <property type="match status" value="1"/>
</dbReference>
<name>A0A544T5S4_9BACI</name>
<dbReference type="Gene3D" id="1.10.10.60">
    <property type="entry name" value="Homeodomain-like"/>
    <property type="match status" value="1"/>
</dbReference>
<dbReference type="OrthoDB" id="9771372at2"/>
<evidence type="ECO:0000259" key="3">
    <source>
        <dbReference type="PROSITE" id="PS50045"/>
    </source>
</evidence>
<feature type="domain" description="Sigma-54 factor interaction" evidence="3">
    <location>
        <begin position="272"/>
        <end position="502"/>
    </location>
</feature>
<organism evidence="4 5">
    <name type="scientific">Psychrobacillus soli</name>
    <dbReference type="NCBI Taxonomy" id="1543965"/>
    <lineage>
        <taxon>Bacteria</taxon>
        <taxon>Bacillati</taxon>
        <taxon>Bacillota</taxon>
        <taxon>Bacilli</taxon>
        <taxon>Bacillales</taxon>
        <taxon>Bacillaceae</taxon>
        <taxon>Psychrobacillus</taxon>
    </lineage>
</organism>
<dbReference type="InterPro" id="IPR025943">
    <property type="entry name" value="Sigma_54_int_dom_ATP-bd_2"/>
</dbReference>
<dbReference type="GO" id="GO:0006355">
    <property type="term" value="P:regulation of DNA-templated transcription"/>
    <property type="evidence" value="ECO:0007669"/>
    <property type="project" value="InterPro"/>
</dbReference>
<dbReference type="SMART" id="SM00382">
    <property type="entry name" value="AAA"/>
    <property type="match status" value="1"/>
</dbReference>
<sequence length="585" mass="66367">MNLMDIQPVVQQIADAIAAVLKIEVEIANHQFIRVAGTGENKVGVLRKMEGDFVYQSAIRTGQPVIIENPGFEKVCERCTFYKNCSETGEICAPITYQNQAVGIIGLLAFDSEQRMRLFENTDGILTFLNKMAELLASKLHEHEMIKELTRSSEKMVKVINLVDQGIIVLNSIGTPLEMNIKAELLLGIKERGKYPAQIINLFLDLVEQTDTLNHTFTLENNNKERTLFITKTKIAIVGQYPEYLISIQDVNDIQNLAEKATEEHKRPFQQIIGVSSKINEVKEYAFKVSQSNSTVLIQGESGTGKEEFAKAIHNASFRKDKPFVTVNCGAIPGNLLESELFGYEKGAFTGANDKGRIGKFELANKGSIFLDEIGEMPALLQVKLLRVLQEREIEHLGGNGPIAVDVRVIAATNKDLQQMVKDGKFREDLYFRLNVIPITIPPLRSRKEDIVALSEYFISEFNNTFHSKVLGLDKGVKEIVLNYPWKGNVRELKNFIEYLFNFIDSGWITLEEHEELIIRKLEIKKTDYYINPPSFSLVKMEEELIRKALNYVKEHNLNVEDASKLLEIGRATLFRKINKYQIDT</sequence>
<dbReference type="InterPro" id="IPR003593">
    <property type="entry name" value="AAA+_ATPase"/>
</dbReference>
<dbReference type="GO" id="GO:0005524">
    <property type="term" value="F:ATP binding"/>
    <property type="evidence" value="ECO:0007669"/>
    <property type="project" value="UniProtKB-KW"/>
</dbReference>
<keyword evidence="5" id="KW-1185">Reference proteome</keyword>
<dbReference type="Pfam" id="PF25601">
    <property type="entry name" value="AAA_lid_14"/>
    <property type="match status" value="1"/>
</dbReference>
<dbReference type="FunFam" id="3.40.50.300:FF:000006">
    <property type="entry name" value="DNA-binding transcriptional regulator NtrC"/>
    <property type="match status" value="1"/>
</dbReference>
<comment type="caution">
    <text evidence="4">The sequence shown here is derived from an EMBL/GenBank/DDBJ whole genome shotgun (WGS) entry which is preliminary data.</text>
</comment>
<evidence type="ECO:0000313" key="4">
    <source>
        <dbReference type="EMBL" id="TQR12738.1"/>
    </source>
</evidence>